<evidence type="ECO:0000313" key="1">
    <source>
        <dbReference type="EMBL" id="TGZ82075.1"/>
    </source>
</evidence>
<dbReference type="InParanoid" id="A0A4V3SJ03"/>
<organism evidence="1 2">
    <name type="scientific">Ascodesmis nigricans</name>
    <dbReference type="NCBI Taxonomy" id="341454"/>
    <lineage>
        <taxon>Eukaryota</taxon>
        <taxon>Fungi</taxon>
        <taxon>Dikarya</taxon>
        <taxon>Ascomycota</taxon>
        <taxon>Pezizomycotina</taxon>
        <taxon>Pezizomycetes</taxon>
        <taxon>Pezizales</taxon>
        <taxon>Ascodesmidaceae</taxon>
        <taxon>Ascodesmis</taxon>
    </lineage>
</organism>
<reference evidence="1 2" key="1">
    <citation type="submission" date="2019-04" db="EMBL/GenBank/DDBJ databases">
        <title>Comparative genomics and transcriptomics to analyze fruiting body development in filamentous ascomycetes.</title>
        <authorList>
            <consortium name="DOE Joint Genome Institute"/>
            <person name="Lutkenhaus R."/>
            <person name="Traeger S."/>
            <person name="Breuer J."/>
            <person name="Kuo A."/>
            <person name="Lipzen A."/>
            <person name="Pangilinan J."/>
            <person name="Dilworth D."/>
            <person name="Sandor L."/>
            <person name="Poggeler S."/>
            <person name="Barry K."/>
            <person name="Grigoriev I.V."/>
            <person name="Nowrousian M."/>
        </authorList>
    </citation>
    <scope>NUCLEOTIDE SEQUENCE [LARGE SCALE GENOMIC DNA]</scope>
    <source>
        <strain evidence="1 2">CBS 389.68</strain>
    </source>
</reference>
<dbReference type="EMBL" id="ML220116">
    <property type="protein sequence ID" value="TGZ82075.1"/>
    <property type="molecule type" value="Genomic_DNA"/>
</dbReference>
<dbReference type="AlphaFoldDB" id="A0A4V3SJ03"/>
<accession>A0A4V3SJ03</accession>
<protein>
    <submittedName>
        <fullName evidence="1">Uncharacterized protein</fullName>
    </submittedName>
</protein>
<evidence type="ECO:0000313" key="2">
    <source>
        <dbReference type="Proteomes" id="UP000298138"/>
    </source>
</evidence>
<gene>
    <name evidence="1" type="ORF">EX30DRAFT_214171</name>
</gene>
<dbReference type="Proteomes" id="UP000298138">
    <property type="component" value="Unassembled WGS sequence"/>
</dbReference>
<keyword evidence="2" id="KW-1185">Reference proteome</keyword>
<sequence>MTSVHRIDQIEDAWCEQRGGVAGFVSMRRRKFSCPSPPCPLCMSCMCQKCPSIPASMSELCHRIHRRNREMHRNRSRWWSLVLLVATNKSENSLGGLIGLRRRGRWAAATVLIFPTARKMMARRQTARNCLFFFADYQCRCRVVGQRGGCRGGWREESSSIHTTTIQRGAVVEHPWKTPPSPIARFDQRQTSPLATPLLHCYRESGLCSRAIRNASGERCLG</sequence>
<proteinExistence type="predicted"/>
<name>A0A4V3SJ03_9PEZI</name>